<reference evidence="1 2" key="1">
    <citation type="journal article" date="2020" name="Genome Biol. Evol.">
        <title>Comparative genomics of strictly vertically transmitted, feminizing microsporidia endosymbionts of amphipod crustaceans.</title>
        <authorList>
            <person name="Cormier A."/>
            <person name="Chebbi M.A."/>
            <person name="Giraud I."/>
            <person name="Wattier R."/>
            <person name="Teixeira M."/>
            <person name="Gilbert C."/>
            <person name="Rigaud T."/>
            <person name="Cordaux R."/>
        </authorList>
    </citation>
    <scope>NUCLEOTIDE SEQUENCE [LARGE SCALE GENOMIC DNA]</scope>
    <source>
        <strain evidence="1 2">Ou3-Ou53</strain>
    </source>
</reference>
<name>A0A9P6H095_9MICR</name>
<gene>
    <name evidence="1" type="ORF">NGRA_0494</name>
</gene>
<dbReference type="Proteomes" id="UP000740883">
    <property type="component" value="Unassembled WGS sequence"/>
</dbReference>
<accession>A0A9P6H095</accession>
<sequence>MYFDDVKKLQNVTFRVLDKKVVDANSSELVYYGPELDKILIRPDNLAIIRYHFRYPNNRMAHTCQTLIDFDFKKSIGLRLTKNNRDYTYPELKTYFEMSVLNAIAHTASLDKTQLNSSNFDRVFKSKRPFSKYFNDKKTAKKFILMLKNEFKSIEKKYNGKVVDKILKKLQYYYSSLYKKKWTLSRIFLKEILNDSVKEHQMMLTICDMVNELILIIGCLRNEEVTKQTNLNIEQSKAVFKIENCFVLHISGMDELSKQDVCLVLNTKDNTRTGVADIYIDLSNRIVIPLGDIKQENIDNFEISIKLPNSSNPFEKIIKIA</sequence>
<organism evidence="1 2">
    <name type="scientific">Nosema granulosis</name>
    <dbReference type="NCBI Taxonomy" id="83296"/>
    <lineage>
        <taxon>Eukaryota</taxon>
        <taxon>Fungi</taxon>
        <taxon>Fungi incertae sedis</taxon>
        <taxon>Microsporidia</taxon>
        <taxon>Nosematidae</taxon>
        <taxon>Nosema</taxon>
    </lineage>
</organism>
<comment type="caution">
    <text evidence="1">The sequence shown here is derived from an EMBL/GenBank/DDBJ whole genome shotgun (WGS) entry which is preliminary data.</text>
</comment>
<protein>
    <submittedName>
        <fullName evidence="1">Uncharacterized protein</fullName>
    </submittedName>
</protein>
<evidence type="ECO:0000313" key="2">
    <source>
        <dbReference type="Proteomes" id="UP000740883"/>
    </source>
</evidence>
<evidence type="ECO:0000313" key="1">
    <source>
        <dbReference type="EMBL" id="KAF9764518.1"/>
    </source>
</evidence>
<keyword evidence="2" id="KW-1185">Reference proteome</keyword>
<dbReference type="AlphaFoldDB" id="A0A9P6H095"/>
<proteinExistence type="predicted"/>
<dbReference type="EMBL" id="SBJO01000019">
    <property type="protein sequence ID" value="KAF9764518.1"/>
    <property type="molecule type" value="Genomic_DNA"/>
</dbReference>